<dbReference type="FunFam" id="3.40.50.620:FF:000013">
    <property type="entry name" value="Pantothenate synthetase"/>
    <property type="match status" value="1"/>
</dbReference>
<dbReference type="GO" id="GO:0005524">
    <property type="term" value="F:ATP binding"/>
    <property type="evidence" value="ECO:0007669"/>
    <property type="project" value="UniProtKB-KW"/>
</dbReference>
<proteinExistence type="inferred from homology"/>
<dbReference type="KEGG" id="rhoz:GXP67_16565"/>
<feature type="binding site" evidence="8">
    <location>
        <begin position="184"/>
        <end position="187"/>
    </location>
    <ligand>
        <name>ATP</name>
        <dbReference type="ChEBI" id="CHEBI:30616"/>
    </ligand>
</feature>
<dbReference type="GO" id="GO:0004592">
    <property type="term" value="F:pantoate-beta-alanine ligase activity"/>
    <property type="evidence" value="ECO:0007669"/>
    <property type="project" value="UniProtKB-UniRule"/>
</dbReference>
<dbReference type="RefSeq" id="WP_162444156.1">
    <property type="nucleotide sequence ID" value="NZ_CP048222.1"/>
</dbReference>
<evidence type="ECO:0000256" key="7">
    <source>
        <dbReference type="ARBA" id="ARBA00048258"/>
    </source>
</evidence>
<dbReference type="PANTHER" id="PTHR21299:SF1">
    <property type="entry name" value="PANTOATE--BETA-ALANINE LIGASE"/>
    <property type="match status" value="1"/>
</dbReference>
<evidence type="ECO:0000256" key="2">
    <source>
        <dbReference type="ARBA" id="ARBA00009256"/>
    </source>
</evidence>
<comment type="function">
    <text evidence="8">Catalyzes the condensation of pantoate with beta-alanine in an ATP-dependent reaction via a pantoyl-adenylate intermediate.</text>
</comment>
<accession>A0A6C0GJB9</accession>
<dbReference type="InterPro" id="IPR014729">
    <property type="entry name" value="Rossmann-like_a/b/a_fold"/>
</dbReference>
<dbReference type="Gene3D" id="3.30.1300.10">
    <property type="entry name" value="Pantoate-beta-alanine ligase, C-terminal domain"/>
    <property type="match status" value="1"/>
</dbReference>
<dbReference type="NCBIfam" id="TIGR00018">
    <property type="entry name" value="panC"/>
    <property type="match status" value="1"/>
</dbReference>
<feature type="binding site" evidence="8">
    <location>
        <position position="61"/>
    </location>
    <ligand>
        <name>(R)-pantoate</name>
        <dbReference type="ChEBI" id="CHEBI:15980"/>
    </ligand>
</feature>
<dbReference type="GO" id="GO:0005829">
    <property type="term" value="C:cytosol"/>
    <property type="evidence" value="ECO:0007669"/>
    <property type="project" value="TreeGrafter"/>
</dbReference>
<comment type="similarity">
    <text evidence="2 8">Belongs to the pantothenate synthetase family.</text>
</comment>
<organism evidence="9 10">
    <name type="scientific">Rhodocytophaga rosea</name>
    <dbReference type="NCBI Taxonomy" id="2704465"/>
    <lineage>
        <taxon>Bacteria</taxon>
        <taxon>Pseudomonadati</taxon>
        <taxon>Bacteroidota</taxon>
        <taxon>Cytophagia</taxon>
        <taxon>Cytophagales</taxon>
        <taxon>Rhodocytophagaceae</taxon>
        <taxon>Rhodocytophaga</taxon>
    </lineage>
</organism>
<dbReference type="CDD" id="cd00560">
    <property type="entry name" value="PanC"/>
    <property type="match status" value="1"/>
</dbReference>
<evidence type="ECO:0000256" key="4">
    <source>
        <dbReference type="ARBA" id="ARBA00022655"/>
    </source>
</evidence>
<evidence type="ECO:0000313" key="10">
    <source>
        <dbReference type="Proteomes" id="UP000480178"/>
    </source>
</evidence>
<feature type="binding site" evidence="8">
    <location>
        <begin position="30"/>
        <end position="37"/>
    </location>
    <ligand>
        <name>ATP</name>
        <dbReference type="ChEBI" id="CHEBI:30616"/>
    </ligand>
</feature>
<dbReference type="AlphaFoldDB" id="A0A6C0GJB9"/>
<keyword evidence="5 8" id="KW-0547">Nucleotide-binding</keyword>
<name>A0A6C0GJB9_9BACT</name>
<dbReference type="EC" id="6.3.2.1" evidence="8"/>
<protein>
    <recommendedName>
        <fullName evidence="8">Pantothenate synthetase</fullName>
        <shortName evidence="8">PS</shortName>
        <ecNumber evidence="8">6.3.2.1</ecNumber>
    </recommendedName>
    <alternativeName>
        <fullName evidence="8">Pantoate--beta-alanine ligase</fullName>
    </alternativeName>
    <alternativeName>
        <fullName evidence="8">Pantoate-activating enzyme</fullName>
    </alternativeName>
</protein>
<dbReference type="UniPathway" id="UPA00028">
    <property type="reaction ID" value="UER00005"/>
</dbReference>
<evidence type="ECO:0000256" key="6">
    <source>
        <dbReference type="ARBA" id="ARBA00022840"/>
    </source>
</evidence>
<comment type="caution">
    <text evidence="8">Lacks conserved residue(s) required for the propagation of feature annotation.</text>
</comment>
<sequence length="280" mass="31661">MHIFTEIHPLQSYVQAQRQSGKTIGFVPTMGALHAGHLSLISIAKKECEVVICSIYVNPTQFNNSNDLAKYPRTLETDQHLLQEAGCTAVFIPSDRIMYPQPLQIKLNFGYLETVMEGKFRPGHFSGVGVVVSKLFHMVMPDAAYFGQKDLQQFAIIRQLVTDLSFNTRLVCCPISREKDGLAMSSRNMRLNPAQRAVAPILYQTLQKARQWALQMPVAEVKQKVELQLGKVPEVKLEYFEIADSITLQPIEEVRNQASLCIAAYIDDIRLIDNVFLFDE</sequence>
<keyword evidence="10" id="KW-1185">Reference proteome</keyword>
<comment type="subunit">
    <text evidence="8">Homodimer.</text>
</comment>
<evidence type="ECO:0000256" key="8">
    <source>
        <dbReference type="HAMAP-Rule" id="MF_00158"/>
    </source>
</evidence>
<feature type="binding site" evidence="8">
    <location>
        <position position="153"/>
    </location>
    <ligand>
        <name>(R)-pantoate</name>
        <dbReference type="ChEBI" id="CHEBI:15980"/>
    </ligand>
</feature>
<keyword evidence="4 8" id="KW-0566">Pantothenate biosynthesis</keyword>
<dbReference type="Proteomes" id="UP000480178">
    <property type="component" value="Chromosome"/>
</dbReference>
<evidence type="ECO:0000256" key="3">
    <source>
        <dbReference type="ARBA" id="ARBA00022598"/>
    </source>
</evidence>
<comment type="miscellaneous">
    <text evidence="8">The reaction proceeds by a bi uni uni bi ping pong mechanism.</text>
</comment>
<dbReference type="GO" id="GO:0015940">
    <property type="term" value="P:pantothenate biosynthetic process"/>
    <property type="evidence" value="ECO:0007669"/>
    <property type="project" value="UniProtKB-UniRule"/>
</dbReference>
<comment type="subcellular location">
    <subcellularLocation>
        <location evidence="8">Cytoplasm</location>
    </subcellularLocation>
</comment>
<dbReference type="Gene3D" id="3.40.50.620">
    <property type="entry name" value="HUPs"/>
    <property type="match status" value="1"/>
</dbReference>
<dbReference type="InterPro" id="IPR003721">
    <property type="entry name" value="Pantoate_ligase"/>
</dbReference>
<feature type="binding site" evidence="8">
    <location>
        <position position="61"/>
    </location>
    <ligand>
        <name>beta-alanine</name>
        <dbReference type="ChEBI" id="CHEBI:57966"/>
    </ligand>
</feature>
<reference evidence="9 10" key="1">
    <citation type="submission" date="2020-01" db="EMBL/GenBank/DDBJ databases">
        <authorList>
            <person name="Kim M.K."/>
        </authorList>
    </citation>
    <scope>NUCLEOTIDE SEQUENCE [LARGE SCALE GENOMIC DNA]</scope>
    <source>
        <strain evidence="9 10">172606-1</strain>
    </source>
</reference>
<evidence type="ECO:0000256" key="5">
    <source>
        <dbReference type="ARBA" id="ARBA00022741"/>
    </source>
</evidence>
<comment type="pathway">
    <text evidence="1 8">Cofactor biosynthesis; (R)-pantothenate biosynthesis; (R)-pantothenate from (R)-pantoate and beta-alanine: step 1/1.</text>
</comment>
<evidence type="ECO:0000313" key="9">
    <source>
        <dbReference type="EMBL" id="QHT68138.1"/>
    </source>
</evidence>
<dbReference type="HAMAP" id="MF_00158">
    <property type="entry name" value="PanC"/>
    <property type="match status" value="1"/>
</dbReference>
<keyword evidence="6 8" id="KW-0067">ATP-binding</keyword>
<feature type="active site" description="Proton donor" evidence="8">
    <location>
        <position position="37"/>
    </location>
</feature>
<keyword evidence="3 8" id="KW-0436">Ligase</keyword>
<dbReference type="SUPFAM" id="SSF52374">
    <property type="entry name" value="Nucleotidylyl transferase"/>
    <property type="match status" value="1"/>
</dbReference>
<dbReference type="PANTHER" id="PTHR21299">
    <property type="entry name" value="CYTIDYLATE KINASE/PANTOATE-BETA-ALANINE LIGASE"/>
    <property type="match status" value="1"/>
</dbReference>
<dbReference type="InterPro" id="IPR042176">
    <property type="entry name" value="Pantoate_ligase_C"/>
</dbReference>
<comment type="catalytic activity">
    <reaction evidence="7 8">
        <text>(R)-pantoate + beta-alanine + ATP = (R)-pantothenate + AMP + diphosphate + H(+)</text>
        <dbReference type="Rhea" id="RHEA:10912"/>
        <dbReference type="ChEBI" id="CHEBI:15378"/>
        <dbReference type="ChEBI" id="CHEBI:15980"/>
        <dbReference type="ChEBI" id="CHEBI:29032"/>
        <dbReference type="ChEBI" id="CHEBI:30616"/>
        <dbReference type="ChEBI" id="CHEBI:33019"/>
        <dbReference type="ChEBI" id="CHEBI:57966"/>
        <dbReference type="ChEBI" id="CHEBI:456215"/>
        <dbReference type="EC" id="6.3.2.1"/>
    </reaction>
</comment>
<evidence type="ECO:0000256" key="1">
    <source>
        <dbReference type="ARBA" id="ARBA00004990"/>
    </source>
</evidence>
<feature type="binding site" evidence="8">
    <location>
        <begin position="147"/>
        <end position="150"/>
    </location>
    <ligand>
        <name>ATP</name>
        <dbReference type="ChEBI" id="CHEBI:30616"/>
    </ligand>
</feature>
<dbReference type="Pfam" id="PF02569">
    <property type="entry name" value="Pantoate_ligase"/>
    <property type="match status" value="1"/>
</dbReference>
<gene>
    <name evidence="8" type="primary">panC</name>
    <name evidence="9" type="ORF">GXP67_16565</name>
</gene>
<keyword evidence="8" id="KW-0963">Cytoplasm</keyword>
<dbReference type="EMBL" id="CP048222">
    <property type="protein sequence ID" value="QHT68138.1"/>
    <property type="molecule type" value="Genomic_DNA"/>
</dbReference>